<evidence type="ECO:0000313" key="2">
    <source>
        <dbReference type="EMBL" id="EDO05064.1"/>
    </source>
</evidence>
<protein>
    <submittedName>
        <fullName evidence="2">Rps2</fullName>
    </submittedName>
</protein>
<dbReference type="InterPro" id="IPR001865">
    <property type="entry name" value="Ribosomal_uS2"/>
</dbReference>
<evidence type="ECO:0000313" key="3">
    <source>
        <dbReference type="Proteomes" id="UP000002173"/>
    </source>
</evidence>
<name>A7AXE1_BABBO</name>
<dbReference type="OMA" id="NTSWING"/>
<dbReference type="AlphaFoldDB" id="A7AXE1"/>
<dbReference type="GO" id="GO:0005840">
    <property type="term" value="C:ribosome"/>
    <property type="evidence" value="ECO:0007669"/>
    <property type="project" value="InterPro"/>
</dbReference>
<proteinExistence type="inferred from homology"/>
<dbReference type="VEuPathDB" id="PiroplasmaDB:BBOV_V000090"/>
<gene>
    <name evidence="2" type="ORF">BBOV_V000090</name>
</gene>
<dbReference type="PRINTS" id="PR00395">
    <property type="entry name" value="RIBOSOMALS2"/>
</dbReference>
<comment type="similarity">
    <text evidence="1">Belongs to the universal ribosomal protein uS2 family.</text>
</comment>
<dbReference type="Gene3D" id="3.40.50.10490">
    <property type="entry name" value="Glucose-6-phosphate isomerase like protein, domain 1"/>
    <property type="match status" value="1"/>
</dbReference>
<dbReference type="SUPFAM" id="SSF52313">
    <property type="entry name" value="Ribosomal protein S2"/>
    <property type="match status" value="1"/>
</dbReference>
<dbReference type="GO" id="GO:0003735">
    <property type="term" value="F:structural constituent of ribosome"/>
    <property type="evidence" value="ECO:0007669"/>
    <property type="project" value="InterPro"/>
</dbReference>
<keyword evidence="3" id="KW-1185">Reference proteome</keyword>
<accession>A7AXE1</accession>
<reference evidence="3" key="2">
    <citation type="journal article" date="2020" name="Data Brief">
        <title>Transcriptome dataset of Babesia bovis life stages within vertebrate and invertebrate hosts.</title>
        <authorList>
            <person name="Ueti M.W."/>
            <person name="Johnson W.C."/>
            <person name="Kappmeyer L.S."/>
            <person name="Herndon D.R."/>
            <person name="Mousel M.R."/>
            <person name="Reif K.E."/>
            <person name="Taus N.S."/>
            <person name="Ifeonu O.O."/>
            <person name="Silva J.C."/>
            <person name="Suarez C.E."/>
            <person name="Brayton K.A."/>
        </authorList>
    </citation>
    <scope>NUCLEOTIDE SEQUENCE [LARGE SCALE GENOMIC DNA]</scope>
</reference>
<comment type="caution">
    <text evidence="2">The sequence shown here is derived from an EMBL/GenBank/DDBJ whole genome shotgun (WGS) entry which is preliminary data.</text>
</comment>
<evidence type="ECO:0000256" key="1">
    <source>
        <dbReference type="ARBA" id="ARBA00006242"/>
    </source>
</evidence>
<dbReference type="InParanoid" id="A7AXE1"/>
<dbReference type="GO" id="GO:0006412">
    <property type="term" value="P:translation"/>
    <property type="evidence" value="ECO:0007669"/>
    <property type="project" value="InterPro"/>
</dbReference>
<organism evidence="2 3">
    <name type="scientific">Babesia bovis</name>
    <dbReference type="NCBI Taxonomy" id="5865"/>
    <lineage>
        <taxon>Eukaryota</taxon>
        <taxon>Sar</taxon>
        <taxon>Alveolata</taxon>
        <taxon>Apicomplexa</taxon>
        <taxon>Aconoidasida</taxon>
        <taxon>Piroplasmida</taxon>
        <taxon>Babesiidae</taxon>
        <taxon>Babesia</taxon>
    </lineage>
</organism>
<dbReference type="Proteomes" id="UP000002173">
    <property type="component" value="Unassembled WGS sequence"/>
</dbReference>
<dbReference type="InterPro" id="IPR023591">
    <property type="entry name" value="Ribosomal_uS2_flav_dom_sf"/>
</dbReference>
<sequence>MILNFNILLKNYLHISNIRKLTKKTNNLYKIIDNCYIINILHTAVSLYKLYKIIFLLSKNKSYITLINTTKLNTNKFIYYLTKFTNSNCINTSWINGTLTNKTVIQNLIIIHLFISKLCELDNEIDMPLITKLKKLKIKYNFTKYLKNISCSKFVFILNLDSNILAVKECNSKNKFTMGVCDLNFNTLLTDLNILSNNVNFKSINFFIKFIISPIIRGSVN</sequence>
<dbReference type="EMBL" id="AAXT01000007">
    <property type="protein sequence ID" value="EDO05064.1"/>
    <property type="molecule type" value="Genomic_DNA"/>
</dbReference>
<dbReference type="Pfam" id="PF00318">
    <property type="entry name" value="Ribosomal_S2"/>
    <property type="match status" value="1"/>
</dbReference>
<reference evidence="3" key="3">
    <citation type="journal article" date="2021" name="Int. J. Parasitol.">
        <title>Comparative analysis of gene expression between Babesia bovis blood stages and kinetes allowed by improved genome annotation.</title>
        <authorList>
            <person name="Ueti M.W."/>
            <person name="Johnson W.C."/>
            <person name="Kappmeyer L.S."/>
            <person name="Herndon D.R."/>
            <person name="Mousel M.R."/>
            <person name="Reif K.E."/>
            <person name="Taus N.S."/>
            <person name="Ifeonu O.O."/>
            <person name="Silva J.C."/>
            <person name="Suarez C.E."/>
            <person name="Brayton K.A."/>
        </authorList>
    </citation>
    <scope>NUCLEOTIDE SEQUENCE [LARGE SCALE GENOMIC DNA]</scope>
</reference>
<reference evidence="2 3" key="1">
    <citation type="journal article" date="2007" name="PLoS Pathog.">
        <title>Genome sequence of Babesia bovis and comparative analysis of apicomplexan hemoprotozoa.</title>
        <authorList>
            <person name="Brayton K.A."/>
            <person name="Lau A.O.T."/>
            <person name="Herndon D.R."/>
            <person name="Hannick L."/>
            <person name="Kappmeyer L.S."/>
            <person name="Berens S.J."/>
            <person name="Bidwell S.L."/>
            <person name="Brown W.C."/>
            <person name="Crabtree J."/>
            <person name="Fadrosh D."/>
            <person name="Feldblum T."/>
            <person name="Forberger H.A."/>
            <person name="Haas B.J."/>
            <person name="Howell J.M."/>
            <person name="Khouri H."/>
            <person name="Koo H."/>
            <person name="Mann D.J."/>
            <person name="Norimine J."/>
            <person name="Paulsen I.T."/>
            <person name="Radune D."/>
            <person name="Ren Q."/>
            <person name="Smith R.K. Jr."/>
            <person name="Suarez C.E."/>
            <person name="White O."/>
            <person name="Wortman J.R."/>
            <person name="Knowles D.P. Jr."/>
            <person name="McElwain T.F."/>
            <person name="Nene V.M."/>
        </authorList>
    </citation>
    <scope>NUCLEOTIDE SEQUENCE [LARGE SCALE GENOMIC DNA]</scope>
    <source>
        <strain evidence="2">T2Bo</strain>
    </source>
</reference>